<name>A0A0A9GT95_ARUDO</name>
<reference evidence="1" key="2">
    <citation type="journal article" date="2015" name="Data Brief">
        <title>Shoot transcriptome of the giant reed, Arundo donax.</title>
        <authorList>
            <person name="Barrero R.A."/>
            <person name="Guerrero F.D."/>
            <person name="Moolhuijzen P."/>
            <person name="Goolsby J.A."/>
            <person name="Tidwell J."/>
            <person name="Bellgard S.E."/>
            <person name="Bellgard M.I."/>
        </authorList>
    </citation>
    <scope>NUCLEOTIDE SEQUENCE</scope>
    <source>
        <tissue evidence="1">Shoot tissue taken approximately 20 cm above the soil surface</tissue>
    </source>
</reference>
<sequence length="49" mass="5321">MGLNCLQEFHCCGIKTDPAVVRLRCLCLAVVLSSSNCLYMYSDAVLAPV</sequence>
<evidence type="ECO:0000313" key="1">
    <source>
        <dbReference type="EMBL" id="JAE26754.1"/>
    </source>
</evidence>
<accession>A0A0A9GT95</accession>
<dbReference type="EMBL" id="GBRH01171142">
    <property type="protein sequence ID" value="JAE26754.1"/>
    <property type="molecule type" value="Transcribed_RNA"/>
</dbReference>
<reference evidence="1" key="1">
    <citation type="submission" date="2014-09" db="EMBL/GenBank/DDBJ databases">
        <authorList>
            <person name="Magalhaes I.L.F."/>
            <person name="Oliveira U."/>
            <person name="Santos F.R."/>
            <person name="Vidigal T.H.D.A."/>
            <person name="Brescovit A.D."/>
            <person name="Santos A.J."/>
        </authorList>
    </citation>
    <scope>NUCLEOTIDE SEQUENCE</scope>
    <source>
        <tissue evidence="1">Shoot tissue taken approximately 20 cm above the soil surface</tissue>
    </source>
</reference>
<dbReference type="AlphaFoldDB" id="A0A0A9GT95"/>
<proteinExistence type="predicted"/>
<protein>
    <submittedName>
        <fullName evidence="1">Uncharacterized protein</fullName>
    </submittedName>
</protein>
<organism evidence="1">
    <name type="scientific">Arundo donax</name>
    <name type="common">Giant reed</name>
    <name type="synonym">Donax arundinaceus</name>
    <dbReference type="NCBI Taxonomy" id="35708"/>
    <lineage>
        <taxon>Eukaryota</taxon>
        <taxon>Viridiplantae</taxon>
        <taxon>Streptophyta</taxon>
        <taxon>Embryophyta</taxon>
        <taxon>Tracheophyta</taxon>
        <taxon>Spermatophyta</taxon>
        <taxon>Magnoliopsida</taxon>
        <taxon>Liliopsida</taxon>
        <taxon>Poales</taxon>
        <taxon>Poaceae</taxon>
        <taxon>PACMAD clade</taxon>
        <taxon>Arundinoideae</taxon>
        <taxon>Arundineae</taxon>
        <taxon>Arundo</taxon>
    </lineage>
</organism>